<proteinExistence type="inferred from homology"/>
<dbReference type="InterPro" id="IPR031926">
    <property type="entry name" value="TMEM135_N"/>
</dbReference>
<organism evidence="8 9">
    <name type="scientific">Halocaridina rubra</name>
    <name type="common">Hawaiian red shrimp</name>
    <dbReference type="NCBI Taxonomy" id="373956"/>
    <lineage>
        <taxon>Eukaryota</taxon>
        <taxon>Metazoa</taxon>
        <taxon>Ecdysozoa</taxon>
        <taxon>Arthropoda</taxon>
        <taxon>Crustacea</taxon>
        <taxon>Multicrustacea</taxon>
        <taxon>Malacostraca</taxon>
        <taxon>Eumalacostraca</taxon>
        <taxon>Eucarida</taxon>
        <taxon>Decapoda</taxon>
        <taxon>Pleocyemata</taxon>
        <taxon>Caridea</taxon>
        <taxon>Atyoidea</taxon>
        <taxon>Atyidae</taxon>
        <taxon>Halocaridina</taxon>
    </lineage>
</organism>
<dbReference type="Proteomes" id="UP001381693">
    <property type="component" value="Unassembled WGS sequence"/>
</dbReference>
<keyword evidence="4 6" id="KW-1133">Transmembrane helix</keyword>
<evidence type="ECO:0000259" key="7">
    <source>
        <dbReference type="Pfam" id="PF15982"/>
    </source>
</evidence>
<dbReference type="PANTHER" id="PTHR12459">
    <property type="entry name" value="TRANSMEMBRANE PROTEIN 135-RELATED"/>
    <property type="match status" value="1"/>
</dbReference>
<comment type="subcellular location">
    <subcellularLocation>
        <location evidence="1">Endomembrane system</location>
        <topology evidence="1">Multi-pass membrane protein</topology>
    </subcellularLocation>
</comment>
<comment type="similarity">
    <text evidence="2">Belongs to the TMEM135 family.</text>
</comment>
<feature type="transmembrane region" description="Helical" evidence="6">
    <location>
        <begin position="289"/>
        <end position="310"/>
    </location>
</feature>
<evidence type="ECO:0000256" key="6">
    <source>
        <dbReference type="SAM" id="Phobius"/>
    </source>
</evidence>
<feature type="transmembrane region" description="Helical" evidence="6">
    <location>
        <begin position="151"/>
        <end position="170"/>
    </location>
</feature>
<dbReference type="Pfam" id="PF15982">
    <property type="entry name" value="TMEM135_C_rich"/>
    <property type="match status" value="1"/>
</dbReference>
<feature type="transmembrane region" description="Helical" evidence="6">
    <location>
        <begin position="322"/>
        <end position="344"/>
    </location>
</feature>
<dbReference type="GO" id="GO:0012505">
    <property type="term" value="C:endomembrane system"/>
    <property type="evidence" value="ECO:0007669"/>
    <property type="project" value="UniProtKB-SubCell"/>
</dbReference>
<evidence type="ECO:0000256" key="5">
    <source>
        <dbReference type="ARBA" id="ARBA00023136"/>
    </source>
</evidence>
<comment type="caution">
    <text evidence="8">The sequence shown here is derived from an EMBL/GenBank/DDBJ whole genome shotgun (WGS) entry which is preliminary data.</text>
</comment>
<evidence type="ECO:0000256" key="1">
    <source>
        <dbReference type="ARBA" id="ARBA00004127"/>
    </source>
</evidence>
<gene>
    <name evidence="8" type="ORF">SK128_017091</name>
</gene>
<keyword evidence="5 6" id="KW-0472">Membrane</keyword>
<keyword evidence="3 6" id="KW-0812">Transmembrane</keyword>
<evidence type="ECO:0000256" key="3">
    <source>
        <dbReference type="ARBA" id="ARBA00022692"/>
    </source>
</evidence>
<feature type="transmembrane region" description="Helical" evidence="6">
    <location>
        <begin position="30"/>
        <end position="49"/>
    </location>
</feature>
<evidence type="ECO:0000313" key="9">
    <source>
        <dbReference type="Proteomes" id="UP001381693"/>
    </source>
</evidence>
<dbReference type="EMBL" id="JAXCGZ010003878">
    <property type="protein sequence ID" value="KAK7082835.1"/>
    <property type="molecule type" value="Genomic_DNA"/>
</dbReference>
<accession>A0AAN8XRE0</accession>
<feature type="transmembrane region" description="Helical" evidence="6">
    <location>
        <begin position="97"/>
        <end position="117"/>
    </location>
</feature>
<protein>
    <recommendedName>
        <fullName evidence="7">Transmembrane protein 135 N-terminal domain-containing protein</fullName>
    </recommendedName>
</protein>
<sequence>MTTYSKILPYSCYELGHCWEPSCARSSFEICIISFIESCQIYGVVYLLTGLIQLRQMTLESGKKLLKDYLRSSCFLCLNGCCYIGTFCVLRHLLRHINFVTASFMPGFLASVIAILVERPERRPLLAIYVTNVATESLWNTAVEYGYARNIPRGEILIFVGTMMVLGYYYRSSKPLSKMINTALQFFFGHNESGRMIDSRNVSPAPEPISSRPSHLTWVQRLLAVFTKKHSRCPHKKGCVPHFLGTALWGFSQGFLFQLCLKVLPSIPHLIRSPGKLLPLVRSKGNVNAGLFVAWFSAFFKGTCCVGRWWHGKDKPSHGVLAGALAGLAMYFYSAPTIALYLMWKTFEGLYKKGCDAGYLPQIPGSVEFLYCLSTGYLFHTAVIDCRNLKPSYKHFLGRLTWERMFQYNRHLLDGYGFESGIGFEHYWPPYQQELLSDYVRKRTADFLKSKNI</sequence>
<feature type="domain" description="Transmembrane protein 135 N-terminal" evidence="7">
    <location>
        <begin position="9"/>
        <end position="143"/>
    </location>
</feature>
<dbReference type="AlphaFoldDB" id="A0AAN8XRE0"/>
<keyword evidence="9" id="KW-1185">Reference proteome</keyword>
<evidence type="ECO:0000256" key="2">
    <source>
        <dbReference type="ARBA" id="ARBA00008924"/>
    </source>
</evidence>
<reference evidence="8 9" key="1">
    <citation type="submission" date="2023-11" db="EMBL/GenBank/DDBJ databases">
        <title>Halocaridina rubra genome assembly.</title>
        <authorList>
            <person name="Smith C."/>
        </authorList>
    </citation>
    <scope>NUCLEOTIDE SEQUENCE [LARGE SCALE GENOMIC DNA]</scope>
    <source>
        <strain evidence="8">EP-1</strain>
        <tissue evidence="8">Whole</tissue>
    </source>
</reference>
<feature type="transmembrane region" description="Helical" evidence="6">
    <location>
        <begin position="69"/>
        <end position="90"/>
    </location>
</feature>
<name>A0AAN8XRE0_HALRR</name>
<evidence type="ECO:0000256" key="4">
    <source>
        <dbReference type="ARBA" id="ARBA00022989"/>
    </source>
</evidence>
<evidence type="ECO:0000313" key="8">
    <source>
        <dbReference type="EMBL" id="KAK7082835.1"/>
    </source>
</evidence>
<dbReference type="InterPro" id="IPR026749">
    <property type="entry name" value="Tmem135"/>
</dbReference>
<dbReference type="PANTHER" id="PTHR12459:SF15">
    <property type="entry name" value="TRANSMEMBRANE PROTEIN 135"/>
    <property type="match status" value="1"/>
</dbReference>